<dbReference type="RefSeq" id="WP_005266170.1">
    <property type="nucleotide sequence ID" value="NZ_ANPE02000020.1"/>
</dbReference>
<evidence type="ECO:0000256" key="4">
    <source>
        <dbReference type="ARBA" id="ARBA00022989"/>
    </source>
</evidence>
<evidence type="ECO:0000256" key="3">
    <source>
        <dbReference type="ARBA" id="ARBA00022692"/>
    </source>
</evidence>
<dbReference type="InterPro" id="IPR000620">
    <property type="entry name" value="EamA_dom"/>
</dbReference>
<gene>
    <name evidence="8" type="ORF">D477_000570</name>
</gene>
<feature type="domain" description="EamA" evidence="7">
    <location>
        <begin position="3"/>
        <end position="135"/>
    </location>
</feature>
<feature type="transmembrane region" description="Helical" evidence="6">
    <location>
        <begin position="91"/>
        <end position="111"/>
    </location>
</feature>
<proteinExistence type="inferred from homology"/>
<dbReference type="Proteomes" id="UP000010729">
    <property type="component" value="Unassembled WGS sequence"/>
</dbReference>
<dbReference type="Pfam" id="PF00892">
    <property type="entry name" value="EamA"/>
    <property type="match status" value="2"/>
</dbReference>
<dbReference type="EMBL" id="ANPE02000020">
    <property type="protein sequence ID" value="EMY36170.1"/>
    <property type="molecule type" value="Genomic_DNA"/>
</dbReference>
<evidence type="ECO:0000313" key="9">
    <source>
        <dbReference type="Proteomes" id="UP000010729"/>
    </source>
</evidence>
<feature type="transmembrane region" description="Helical" evidence="6">
    <location>
        <begin position="210"/>
        <end position="229"/>
    </location>
</feature>
<organism evidence="8 9">
    <name type="scientific">Arthrobacter crystallopoietes BAB-32</name>
    <dbReference type="NCBI Taxonomy" id="1246476"/>
    <lineage>
        <taxon>Bacteria</taxon>
        <taxon>Bacillati</taxon>
        <taxon>Actinomycetota</taxon>
        <taxon>Actinomycetes</taxon>
        <taxon>Micrococcales</taxon>
        <taxon>Micrococcaceae</taxon>
        <taxon>Crystallibacter</taxon>
    </lineage>
</organism>
<keyword evidence="9" id="KW-1185">Reference proteome</keyword>
<dbReference type="GO" id="GO:0016020">
    <property type="term" value="C:membrane"/>
    <property type="evidence" value="ECO:0007669"/>
    <property type="project" value="UniProtKB-SubCell"/>
</dbReference>
<dbReference type="AlphaFoldDB" id="N1V493"/>
<dbReference type="PANTHER" id="PTHR32322">
    <property type="entry name" value="INNER MEMBRANE TRANSPORTER"/>
    <property type="match status" value="1"/>
</dbReference>
<evidence type="ECO:0000256" key="2">
    <source>
        <dbReference type="ARBA" id="ARBA00007362"/>
    </source>
</evidence>
<evidence type="ECO:0000256" key="1">
    <source>
        <dbReference type="ARBA" id="ARBA00004141"/>
    </source>
</evidence>
<feature type="transmembrane region" description="Helical" evidence="6">
    <location>
        <begin position="177"/>
        <end position="198"/>
    </location>
</feature>
<dbReference type="OrthoDB" id="5186724at2"/>
<evidence type="ECO:0000259" key="7">
    <source>
        <dbReference type="Pfam" id="PF00892"/>
    </source>
</evidence>
<dbReference type="Gene3D" id="1.10.3730.20">
    <property type="match status" value="1"/>
</dbReference>
<feature type="transmembrane region" description="Helical" evidence="6">
    <location>
        <begin position="142"/>
        <end position="165"/>
    </location>
</feature>
<accession>N1V493</accession>
<dbReference type="PANTHER" id="PTHR32322:SF2">
    <property type="entry name" value="EAMA DOMAIN-CONTAINING PROTEIN"/>
    <property type="match status" value="1"/>
</dbReference>
<name>N1V493_9MICC</name>
<evidence type="ECO:0000256" key="5">
    <source>
        <dbReference type="ARBA" id="ARBA00023136"/>
    </source>
</evidence>
<dbReference type="InterPro" id="IPR037185">
    <property type="entry name" value="EmrE-like"/>
</dbReference>
<comment type="subcellular location">
    <subcellularLocation>
        <location evidence="1">Membrane</location>
        <topology evidence="1">Multi-pass membrane protein</topology>
    </subcellularLocation>
</comment>
<feature type="transmembrane region" description="Helical" evidence="6">
    <location>
        <begin position="241"/>
        <end position="259"/>
    </location>
</feature>
<keyword evidence="3 6" id="KW-0812">Transmembrane</keyword>
<evidence type="ECO:0000256" key="6">
    <source>
        <dbReference type="SAM" id="Phobius"/>
    </source>
</evidence>
<feature type="transmembrane region" description="Helical" evidence="6">
    <location>
        <begin position="265"/>
        <end position="286"/>
    </location>
</feature>
<feature type="transmembrane region" description="Helical" evidence="6">
    <location>
        <begin position="118"/>
        <end position="136"/>
    </location>
</feature>
<reference evidence="8 9" key="1">
    <citation type="journal article" date="2013" name="Genome Announc.">
        <title>Draft Genome Sequence of Arthrobacter crystallopoietes Strain BAB-32, Revealing Genes for Bioremediation.</title>
        <authorList>
            <person name="Joshi M.N."/>
            <person name="Pandit A.S."/>
            <person name="Sharma A."/>
            <person name="Pandya R.V."/>
            <person name="Desai S.M."/>
            <person name="Saxena A.K."/>
            <person name="Bagatharia S.B."/>
        </authorList>
    </citation>
    <scope>NUCLEOTIDE SEQUENCE [LARGE SCALE GENOMIC DNA]</scope>
    <source>
        <strain evidence="8 9">BAB-32</strain>
    </source>
</reference>
<feature type="transmembrane region" description="Helical" evidence="6">
    <location>
        <begin position="63"/>
        <end position="85"/>
    </location>
</feature>
<evidence type="ECO:0000313" key="8">
    <source>
        <dbReference type="EMBL" id="EMY36170.1"/>
    </source>
</evidence>
<dbReference type="SUPFAM" id="SSF103481">
    <property type="entry name" value="Multidrug resistance efflux transporter EmrE"/>
    <property type="match status" value="2"/>
</dbReference>
<protein>
    <submittedName>
        <fullName evidence="8">Permease</fullName>
    </submittedName>
</protein>
<comment type="similarity">
    <text evidence="2">Belongs to the EamA transporter family.</text>
</comment>
<keyword evidence="5 6" id="KW-0472">Membrane</keyword>
<dbReference type="InterPro" id="IPR050638">
    <property type="entry name" value="AA-Vitamin_Transporters"/>
</dbReference>
<keyword evidence="4 6" id="KW-1133">Transmembrane helix</keyword>
<feature type="transmembrane region" description="Helical" evidence="6">
    <location>
        <begin position="33"/>
        <end position="51"/>
    </location>
</feature>
<sequence>MAVASLLGATLFWAGNYVVGASAVQSLDPLSLVLMRWALALLPLLVTAQMVERPQWRQVAAAWPWLVALSMCGLLGYNLLLYAALEHTDAFSASLINAFNPALITLAATIFLGERLTLPAAGGVLVALVGVLVVLGGGNPAALLGTGFGSGELFMIGAITAWTAYTVTGRLAPKIPPITGTAIQAAVAVTVLTPISLATGGPVLPATGDVMMSLACIAIFPSVLSYLLWNRALTVLPAGSAGVFLNLITVFTATITILAGHPYTAAQVVGGLIVIAGVALTNAPTLRPRSRQREQRAEQR</sequence>
<feature type="domain" description="EamA" evidence="7">
    <location>
        <begin position="150"/>
        <end position="282"/>
    </location>
</feature>
<comment type="caution">
    <text evidence="8">The sequence shown here is derived from an EMBL/GenBank/DDBJ whole genome shotgun (WGS) entry which is preliminary data.</text>
</comment>